<keyword evidence="17" id="KW-1185">Reference proteome</keyword>
<gene>
    <name evidence="16" type="primary">modA_1</name>
    <name evidence="16" type="ORF">E2C01_006199</name>
</gene>
<evidence type="ECO:0000256" key="8">
    <source>
        <dbReference type="ARBA" id="ARBA00023163"/>
    </source>
</evidence>
<dbReference type="InterPro" id="IPR036388">
    <property type="entry name" value="WH-like_DNA-bd_sf"/>
</dbReference>
<feature type="domain" description="E2F/DP family winged-helix DNA-binding" evidence="15">
    <location>
        <begin position="23"/>
        <end position="88"/>
    </location>
</feature>
<dbReference type="GO" id="GO:0006355">
    <property type="term" value="P:regulation of DNA-templated transcription"/>
    <property type="evidence" value="ECO:0007669"/>
    <property type="project" value="InterPro"/>
</dbReference>
<dbReference type="InterPro" id="IPR003316">
    <property type="entry name" value="E2F_WHTH_DNA-bd_dom"/>
</dbReference>
<protein>
    <submittedName>
        <fullName evidence="16">Neutral alpha-glucosidase AB</fullName>
    </submittedName>
</protein>
<dbReference type="GO" id="GO:0090599">
    <property type="term" value="F:alpha-glucosidase activity"/>
    <property type="evidence" value="ECO:0007669"/>
    <property type="project" value="TreeGrafter"/>
</dbReference>
<evidence type="ECO:0000256" key="9">
    <source>
        <dbReference type="ARBA" id="ARBA00023180"/>
    </source>
</evidence>
<evidence type="ECO:0000256" key="2">
    <source>
        <dbReference type="ARBA" id="ARBA00007806"/>
    </source>
</evidence>
<comment type="caution">
    <text evidence="16">The sequence shown here is derived from an EMBL/GenBank/DDBJ whole genome shotgun (WGS) entry which is preliminary data.</text>
</comment>
<keyword evidence="11" id="KW-0539">Nucleus</keyword>
<keyword evidence="4" id="KW-0732">Signal</keyword>
<dbReference type="Pfam" id="PF02319">
    <property type="entry name" value="WHD_E2F_TDP"/>
    <property type="match status" value="1"/>
</dbReference>
<dbReference type="InterPro" id="IPR036390">
    <property type="entry name" value="WH_DNA-bd_sf"/>
</dbReference>
<comment type="similarity">
    <text evidence="3 11">Belongs to the E2F/DP family.</text>
</comment>
<accession>A0A5B7CWG4</accession>
<dbReference type="SUPFAM" id="SSF51011">
    <property type="entry name" value="Glycosyl hydrolase domain"/>
    <property type="match status" value="1"/>
</dbReference>
<comment type="pathway">
    <text evidence="1">Glycan metabolism.</text>
</comment>
<evidence type="ECO:0000256" key="14">
    <source>
        <dbReference type="SAM" id="MobiDB-lite"/>
    </source>
</evidence>
<evidence type="ECO:0000256" key="12">
    <source>
        <dbReference type="RuleBase" id="RU361185"/>
    </source>
</evidence>
<dbReference type="InterPro" id="IPR048395">
    <property type="entry name" value="Glyco_hydro_31_C"/>
</dbReference>
<dbReference type="SUPFAM" id="SSF46785">
    <property type="entry name" value="Winged helix' DNA-binding domain"/>
    <property type="match status" value="1"/>
</dbReference>
<dbReference type="Proteomes" id="UP000324222">
    <property type="component" value="Unassembled WGS sequence"/>
</dbReference>
<name>A0A5B7CWG4_PORTR</name>
<evidence type="ECO:0000256" key="4">
    <source>
        <dbReference type="ARBA" id="ARBA00022729"/>
    </source>
</evidence>
<feature type="coiled-coil region" evidence="13">
    <location>
        <begin position="93"/>
        <end position="123"/>
    </location>
</feature>
<dbReference type="GO" id="GO:0005667">
    <property type="term" value="C:transcription regulator complex"/>
    <property type="evidence" value="ECO:0007669"/>
    <property type="project" value="InterPro"/>
</dbReference>
<evidence type="ECO:0000259" key="15">
    <source>
        <dbReference type="SMART" id="SM01372"/>
    </source>
</evidence>
<dbReference type="EMBL" id="VSRR010000283">
    <property type="protein sequence ID" value="MPC13465.1"/>
    <property type="molecule type" value="Genomic_DNA"/>
</dbReference>
<dbReference type="GO" id="GO:0005634">
    <property type="term" value="C:nucleus"/>
    <property type="evidence" value="ECO:0007669"/>
    <property type="project" value="UniProtKB-SubCell"/>
</dbReference>
<evidence type="ECO:0000256" key="13">
    <source>
        <dbReference type="SAM" id="Coils"/>
    </source>
</evidence>
<dbReference type="SUPFAM" id="SSF51445">
    <property type="entry name" value="(Trans)glycosidases"/>
    <property type="match status" value="1"/>
</dbReference>
<keyword evidence="6 11" id="KW-0805">Transcription regulation</keyword>
<dbReference type="AlphaFoldDB" id="A0A5B7CWG4"/>
<sequence length="523" mass="58623">MGPRKGRPLPAVPPAPSPGKTSRYDTSLGLLTKRFVDLLQTAPDGTVDLNKASDMLSVQKRRIYDITNVLEGIGLVNKKSKNNVQWLAARVSSEDLGEELQDLEAKENELDNLIEQAGGSEDVMLGCTSGSPLPFLTLEPPISDTDYNFSLDITEGHQSTYEGHLRRSEGRLRPFILTRAFYAGSQRSAAVWTGDNTADWNHLRISEPMLLTHSVTGITHIGADVGGFFGNPDVYLLTRWYQAAAFQPFMRAHAHLDTKRREPWLFDTETLNIIRNTLRQRYQYLPLWYTLFYENELTGAPPMRPLWVEFPEDETSFDIDYEHLVGSALLVRPVVTEGSNTASVYFPPGVWYDVIDLTKYTGPSSTTVSAPRDKIPVYQRGGSIIPRKDRVRRASSLMREDPYTLVVALDTQGKAQGTLYIDDEHTFDYRQGKFLYMGLSYEKGVLTSHRLDPSGTYETGSWLERVIVIGLDKRPAKVTLNSASQGTQALESSYENGSSIHAGRLTIRKPGISMKEDFTITIQ</sequence>
<dbReference type="OrthoDB" id="3237269at2759"/>
<dbReference type="InterPro" id="IPR013780">
    <property type="entry name" value="Glyco_hydro_b"/>
</dbReference>
<keyword evidence="9" id="KW-0325">Glycoprotein</keyword>
<keyword evidence="13" id="KW-0175">Coiled coil</keyword>
<dbReference type="Pfam" id="PF21365">
    <property type="entry name" value="Glyco_hydro_31_3rd"/>
    <property type="match status" value="1"/>
</dbReference>
<evidence type="ECO:0000256" key="3">
    <source>
        <dbReference type="ARBA" id="ARBA00010940"/>
    </source>
</evidence>
<dbReference type="SMART" id="SM01372">
    <property type="entry name" value="E2F_TDP"/>
    <property type="match status" value="1"/>
</dbReference>
<evidence type="ECO:0000313" key="17">
    <source>
        <dbReference type="Proteomes" id="UP000324222"/>
    </source>
</evidence>
<dbReference type="Gene3D" id="1.10.10.10">
    <property type="entry name" value="Winged helix-like DNA-binding domain superfamily/Winged helix DNA-binding domain"/>
    <property type="match status" value="1"/>
</dbReference>
<evidence type="ECO:0000256" key="10">
    <source>
        <dbReference type="ARBA" id="ARBA00023295"/>
    </source>
</evidence>
<evidence type="ECO:0000256" key="7">
    <source>
        <dbReference type="ARBA" id="ARBA00023125"/>
    </source>
</evidence>
<evidence type="ECO:0000256" key="11">
    <source>
        <dbReference type="RuleBase" id="RU003796"/>
    </source>
</evidence>
<organism evidence="16 17">
    <name type="scientific">Portunus trituberculatus</name>
    <name type="common">Swimming crab</name>
    <name type="synonym">Neptunus trituberculatus</name>
    <dbReference type="NCBI Taxonomy" id="210409"/>
    <lineage>
        <taxon>Eukaryota</taxon>
        <taxon>Metazoa</taxon>
        <taxon>Ecdysozoa</taxon>
        <taxon>Arthropoda</taxon>
        <taxon>Crustacea</taxon>
        <taxon>Multicrustacea</taxon>
        <taxon>Malacostraca</taxon>
        <taxon>Eumalacostraca</taxon>
        <taxon>Eucarida</taxon>
        <taxon>Decapoda</taxon>
        <taxon>Pleocyemata</taxon>
        <taxon>Brachyura</taxon>
        <taxon>Eubrachyura</taxon>
        <taxon>Portunoidea</taxon>
        <taxon>Portunidae</taxon>
        <taxon>Portuninae</taxon>
        <taxon>Portunus</taxon>
    </lineage>
</organism>
<dbReference type="InterPro" id="IPR017853">
    <property type="entry name" value="GH"/>
</dbReference>
<keyword evidence="5 12" id="KW-0378">Hydrolase</keyword>
<keyword evidence="7 11" id="KW-0238">DNA-binding</keyword>
<keyword evidence="10 12" id="KW-0326">Glycosidase</keyword>
<comment type="similarity">
    <text evidence="2 12">Belongs to the glycosyl hydrolase 31 family.</text>
</comment>
<proteinExistence type="inferred from homology"/>
<dbReference type="GO" id="GO:0005975">
    <property type="term" value="P:carbohydrate metabolic process"/>
    <property type="evidence" value="ECO:0007669"/>
    <property type="project" value="InterPro"/>
</dbReference>
<dbReference type="PANTHER" id="PTHR22762">
    <property type="entry name" value="ALPHA-GLUCOSIDASE"/>
    <property type="match status" value="1"/>
</dbReference>
<dbReference type="Gene3D" id="3.20.20.80">
    <property type="entry name" value="Glycosidases"/>
    <property type="match status" value="1"/>
</dbReference>
<dbReference type="PANTHER" id="PTHR22762:SF54">
    <property type="entry name" value="BCDNA.GH04962"/>
    <property type="match status" value="1"/>
</dbReference>
<evidence type="ECO:0000313" key="16">
    <source>
        <dbReference type="EMBL" id="MPC13465.1"/>
    </source>
</evidence>
<dbReference type="GO" id="GO:0006491">
    <property type="term" value="P:N-glycan processing"/>
    <property type="evidence" value="ECO:0007669"/>
    <property type="project" value="TreeGrafter"/>
</dbReference>
<dbReference type="FunFam" id="1.10.10.10:FF:000008">
    <property type="entry name" value="E2F transcription factor 1"/>
    <property type="match status" value="1"/>
</dbReference>
<dbReference type="InterPro" id="IPR000322">
    <property type="entry name" value="Glyco_hydro_31_TIM"/>
</dbReference>
<comment type="subcellular location">
    <subcellularLocation>
        <location evidence="11">Nucleus</location>
    </subcellularLocation>
</comment>
<dbReference type="FunFam" id="2.60.40.1180:FF:000023">
    <property type="entry name" value="neutral alpha-glucosidase AB isoform X2"/>
    <property type="match status" value="1"/>
</dbReference>
<reference evidence="16 17" key="1">
    <citation type="submission" date="2019-05" db="EMBL/GenBank/DDBJ databases">
        <title>Another draft genome of Portunus trituberculatus and its Hox gene families provides insights of decapod evolution.</title>
        <authorList>
            <person name="Jeong J.-H."/>
            <person name="Song I."/>
            <person name="Kim S."/>
            <person name="Choi T."/>
            <person name="Kim D."/>
            <person name="Ryu S."/>
            <person name="Kim W."/>
        </authorList>
    </citation>
    <scope>NUCLEOTIDE SEQUENCE [LARGE SCALE GENOMIC DNA]</scope>
    <source>
        <tissue evidence="16">Muscle</tissue>
    </source>
</reference>
<keyword evidence="8 11" id="KW-0804">Transcription</keyword>
<dbReference type="GO" id="GO:0003677">
    <property type="term" value="F:DNA binding"/>
    <property type="evidence" value="ECO:0007669"/>
    <property type="project" value="UniProtKB-KW"/>
</dbReference>
<evidence type="ECO:0000256" key="5">
    <source>
        <dbReference type="ARBA" id="ARBA00022801"/>
    </source>
</evidence>
<evidence type="ECO:0000256" key="1">
    <source>
        <dbReference type="ARBA" id="ARBA00004881"/>
    </source>
</evidence>
<dbReference type="Pfam" id="PF01055">
    <property type="entry name" value="Glyco_hydro_31_2nd"/>
    <property type="match status" value="1"/>
</dbReference>
<evidence type="ECO:0000256" key="6">
    <source>
        <dbReference type="ARBA" id="ARBA00023015"/>
    </source>
</evidence>
<dbReference type="Gene3D" id="2.60.40.1180">
    <property type="entry name" value="Golgi alpha-mannosidase II"/>
    <property type="match status" value="2"/>
</dbReference>
<feature type="region of interest" description="Disordered" evidence="14">
    <location>
        <begin position="1"/>
        <end position="23"/>
    </location>
</feature>